<comment type="caution">
    <text evidence="1">The sequence shown here is derived from an EMBL/GenBank/DDBJ whole genome shotgun (WGS) entry which is preliminary data.</text>
</comment>
<name>A0AAV6RF49_SOLSE</name>
<keyword evidence="2" id="KW-1185">Reference proteome</keyword>
<accession>A0AAV6RF49</accession>
<evidence type="ECO:0000313" key="1">
    <source>
        <dbReference type="EMBL" id="KAG7502622.1"/>
    </source>
</evidence>
<proteinExistence type="predicted"/>
<dbReference type="AlphaFoldDB" id="A0AAV6RF49"/>
<evidence type="ECO:0000313" key="2">
    <source>
        <dbReference type="Proteomes" id="UP000693946"/>
    </source>
</evidence>
<organism evidence="1 2">
    <name type="scientific">Solea senegalensis</name>
    <name type="common">Senegalese sole</name>
    <dbReference type="NCBI Taxonomy" id="28829"/>
    <lineage>
        <taxon>Eukaryota</taxon>
        <taxon>Metazoa</taxon>
        <taxon>Chordata</taxon>
        <taxon>Craniata</taxon>
        <taxon>Vertebrata</taxon>
        <taxon>Euteleostomi</taxon>
        <taxon>Actinopterygii</taxon>
        <taxon>Neopterygii</taxon>
        <taxon>Teleostei</taxon>
        <taxon>Neoteleostei</taxon>
        <taxon>Acanthomorphata</taxon>
        <taxon>Carangaria</taxon>
        <taxon>Pleuronectiformes</taxon>
        <taxon>Pleuronectoidei</taxon>
        <taxon>Soleidae</taxon>
        <taxon>Solea</taxon>
    </lineage>
</organism>
<dbReference type="EMBL" id="JAGKHQ010000012">
    <property type="protein sequence ID" value="KAG7502622.1"/>
    <property type="molecule type" value="Genomic_DNA"/>
</dbReference>
<gene>
    <name evidence="1" type="ORF">JOB18_023434</name>
</gene>
<reference evidence="1 2" key="1">
    <citation type="journal article" date="2021" name="Sci. Rep.">
        <title>Chromosome anchoring in Senegalese sole (Solea senegalensis) reveals sex-associated markers and genome rearrangements in flatfish.</title>
        <authorList>
            <person name="Guerrero-Cozar I."/>
            <person name="Gomez-Garrido J."/>
            <person name="Berbel C."/>
            <person name="Martinez-Blanch J.F."/>
            <person name="Alioto T."/>
            <person name="Claros M.G."/>
            <person name="Gagnaire P.A."/>
            <person name="Manchado M."/>
        </authorList>
    </citation>
    <scope>NUCLEOTIDE SEQUENCE [LARGE SCALE GENOMIC DNA]</scope>
    <source>
        <strain evidence="1">Sse05_10M</strain>
    </source>
</reference>
<protein>
    <submittedName>
        <fullName evidence="1">Uncharacterized protein</fullName>
    </submittedName>
</protein>
<dbReference type="Proteomes" id="UP000693946">
    <property type="component" value="Linkage Group LG2"/>
</dbReference>
<sequence length="173" mass="19351">MPPSKWGQCDPGETEDTAKTRLNPFATLLSEERRRSHQREQTLGFWIGARIASHRRCVHTSHNHTNPGGRVLLKTVKRQITAAQCAAGTEEYFIRTLTLLRLFAIKVTVTRCHKNGKCYNLESVADNDSSRLSDFSRFASCIDVRAYAVFFTAVALSGHRTSPPALLTINCSD</sequence>